<dbReference type="RefSeq" id="WP_093251646.1">
    <property type="nucleotide sequence ID" value="NZ_FNGP01000003.1"/>
</dbReference>
<dbReference type="SUPFAM" id="SSF52540">
    <property type="entry name" value="P-loop containing nucleoside triphosphate hydrolases"/>
    <property type="match status" value="2"/>
</dbReference>
<keyword evidence="1" id="KW-0175">Coiled coil</keyword>
<feature type="region of interest" description="Disordered" evidence="2">
    <location>
        <begin position="888"/>
        <end position="950"/>
    </location>
</feature>
<protein>
    <submittedName>
        <fullName evidence="4">KAP family P-loop domain-containing protein</fullName>
    </submittedName>
</protein>
<organism evidence="4 5">
    <name type="scientific">Tessaracoccus oleiagri</name>
    <dbReference type="NCBI Taxonomy" id="686624"/>
    <lineage>
        <taxon>Bacteria</taxon>
        <taxon>Bacillati</taxon>
        <taxon>Actinomycetota</taxon>
        <taxon>Actinomycetes</taxon>
        <taxon>Propionibacteriales</taxon>
        <taxon>Propionibacteriaceae</taxon>
        <taxon>Tessaracoccus</taxon>
    </lineage>
</organism>
<feature type="domain" description="KAP NTPase" evidence="3">
    <location>
        <begin position="790"/>
        <end position="997"/>
    </location>
</feature>
<evidence type="ECO:0000256" key="2">
    <source>
        <dbReference type="SAM" id="MobiDB-lite"/>
    </source>
</evidence>
<keyword evidence="5" id="KW-1185">Reference proteome</keyword>
<feature type="domain" description="KAP NTPase" evidence="3">
    <location>
        <begin position="390"/>
        <end position="497"/>
    </location>
</feature>
<evidence type="ECO:0000313" key="5">
    <source>
        <dbReference type="Proteomes" id="UP000199475"/>
    </source>
</evidence>
<dbReference type="InterPro" id="IPR011646">
    <property type="entry name" value="KAP_P-loop"/>
</dbReference>
<evidence type="ECO:0000313" key="4">
    <source>
        <dbReference type="EMBL" id="SDL57213.1"/>
    </source>
</evidence>
<dbReference type="Pfam" id="PF07693">
    <property type="entry name" value="KAP_NTPase"/>
    <property type="match status" value="2"/>
</dbReference>
<dbReference type="PANTHER" id="PTHR22674">
    <property type="entry name" value="NTPASE, KAP FAMILY P-LOOP DOMAIN-CONTAINING 1"/>
    <property type="match status" value="1"/>
</dbReference>
<feature type="compositionally biased region" description="Basic and acidic residues" evidence="2">
    <location>
        <begin position="914"/>
        <end position="926"/>
    </location>
</feature>
<dbReference type="PANTHER" id="PTHR22674:SF6">
    <property type="entry name" value="NTPASE KAP FAMILY P-LOOP DOMAIN-CONTAINING PROTEIN 1"/>
    <property type="match status" value="1"/>
</dbReference>
<sequence length="1120" mass="121643">MSDRGLAVYVVGEPQRLQQALAQDLAEFELGTIASATLPDGWSKEAAGAVVILLVAPAEGGPADPGRLLAGLSRLGASVVLAALGGAEVSGALREVPAVDISAWAARRDPEPLRELVEVIRALQARPPAGQSSDDADLAQGGASDETVREFLRQQGKEARPATPQDAVAVEARGLRPGTLELLVLAERIAAHRGAPAGAMDVVLAATVRPAMTELDPSGIEGGATHALHAAIPEPRSERLAAAMAAAGAGRFQLERGAETLRPSGTSVVVSSEVAVLVEESRRLAAAVRSAGEKHLTAPEAYSHHLVAVALARSPLPWPVTRALGIDGDALRLSLLGAIRDRWRDEDPTHWNGFLAPPPGEAVSTFHHDDTRQRDLLAEDSLNIEPHVRALALLITSKVLKPPLAVGLFGDWGSGKTYFMRALRQEIDRLTEDARRSGLPQRELPVYRNIAQIEFNAWHFVDADLWASLADYIFANLRIRPEEDASDVTSRREMYVRKLSEQGAAIRQIETERLHLRAQIERSEAELIQVQAHARLRLDLRQRARALVRASGTTTERVEELVNRLGLPAVGDSVAELQRALDEARGVTMGSRSTFAVIAGRYGAGWSLLAVAALLLGPLVLWLTTLVDVSGIERAAATAAGSLGGAAALIRTASGAASGMTRQIDELNQQLEREVEDSDEMKRHRSVLEELRAREKALAEEEANLHRQLKQVEESLRELNPAKQLADFILSRTDSDDYRKHLGLASLIRRDFEALALHIDEFNASLESVPPGDAPDGKDAEDEESVYHVNRIVLYIDDLDRCPPETVAKVLQAVHLLLAFPLFVVVVGVDARWLSRSLSEHYEGLLGPYDRDGSVSATPQDYLEKIFQIPFWLRPMPLEATSRLLDALTGTTGEPPAAPATDGRDSLPPVDVPRSPDDDGREEGRTEAPATAAATVADPTAREAKPEAVQTASPYALRLAATEVTPAERSFLQELRPMLGRSPRSLTRYVNIFRLLRAVDQHENAGNPSAAREGVDEATMFLLAVLTGYPGIAHPLMAEIAGVRDAVDAAGGLVQLARNARERMHDAEVELGAQWDLLERWLEQHADWAGRQRLAEWPMKAHRVARYSYRFDAMAPTSPR</sequence>
<dbReference type="Proteomes" id="UP000199475">
    <property type="component" value="Unassembled WGS sequence"/>
</dbReference>
<reference evidence="4 5" key="1">
    <citation type="submission" date="2016-10" db="EMBL/GenBank/DDBJ databases">
        <authorList>
            <person name="de Groot N.N."/>
        </authorList>
    </citation>
    <scope>NUCLEOTIDE SEQUENCE [LARGE SCALE GENOMIC DNA]</scope>
    <source>
        <strain evidence="4 5">CGMCC 1.9159</strain>
    </source>
</reference>
<dbReference type="AlphaFoldDB" id="A0A1G9L646"/>
<evidence type="ECO:0000256" key="1">
    <source>
        <dbReference type="SAM" id="Coils"/>
    </source>
</evidence>
<accession>A0A1G9L646</accession>
<dbReference type="STRING" id="686624.SAMN04488242_2040"/>
<feature type="compositionally biased region" description="Low complexity" evidence="2">
    <location>
        <begin position="927"/>
        <end position="939"/>
    </location>
</feature>
<evidence type="ECO:0000259" key="3">
    <source>
        <dbReference type="Pfam" id="PF07693"/>
    </source>
</evidence>
<name>A0A1G9L646_9ACTN</name>
<gene>
    <name evidence="4" type="ORF">SAMN04488242_2040</name>
</gene>
<feature type="coiled-coil region" evidence="1">
    <location>
        <begin position="657"/>
        <end position="718"/>
    </location>
</feature>
<dbReference type="OrthoDB" id="3790848at2"/>
<dbReference type="InterPro" id="IPR027417">
    <property type="entry name" value="P-loop_NTPase"/>
</dbReference>
<dbReference type="EMBL" id="FNGP01000003">
    <property type="protein sequence ID" value="SDL57213.1"/>
    <property type="molecule type" value="Genomic_DNA"/>
</dbReference>
<dbReference type="InterPro" id="IPR052754">
    <property type="entry name" value="NTPase_KAP_P-loop"/>
</dbReference>
<proteinExistence type="predicted"/>